<keyword evidence="3" id="KW-0235">DNA replication</keyword>
<keyword evidence="3" id="KW-0234">DNA repair</keyword>
<comment type="subunit">
    <text evidence="3">Homotetramer.</text>
</comment>
<organism evidence="6 7">
    <name type="scientific">Ruegeria arenilitoris</name>
    <dbReference type="NCBI Taxonomy" id="1173585"/>
    <lineage>
        <taxon>Bacteria</taxon>
        <taxon>Pseudomonadati</taxon>
        <taxon>Pseudomonadota</taxon>
        <taxon>Alphaproteobacteria</taxon>
        <taxon>Rhodobacterales</taxon>
        <taxon>Roseobacteraceae</taxon>
        <taxon>Ruegeria</taxon>
    </lineage>
</organism>
<evidence type="ECO:0000256" key="5">
    <source>
        <dbReference type="SAM" id="MobiDB-lite"/>
    </source>
</evidence>
<evidence type="ECO:0000313" key="6">
    <source>
        <dbReference type="EMBL" id="SMX43854.1"/>
    </source>
</evidence>
<dbReference type="HAMAP" id="MF_00984">
    <property type="entry name" value="SSB"/>
    <property type="match status" value="1"/>
</dbReference>
<dbReference type="Pfam" id="PF00436">
    <property type="entry name" value="SSB"/>
    <property type="match status" value="1"/>
</dbReference>
<comment type="function">
    <text evidence="3">Plays an important role in DNA replication, recombination and repair. Binds to ssDNA and to an array of partner proteins to recruit them to their sites of action during DNA metabolism.</text>
</comment>
<dbReference type="PROSITE" id="PS50935">
    <property type="entry name" value="SSB"/>
    <property type="match status" value="1"/>
</dbReference>
<dbReference type="Gene3D" id="2.40.50.140">
    <property type="entry name" value="Nucleic acid-binding proteins"/>
    <property type="match status" value="1"/>
</dbReference>
<keyword evidence="2 3" id="KW-0233">DNA recombination</keyword>
<dbReference type="EMBL" id="FXYG01000003">
    <property type="protein sequence ID" value="SMX43854.1"/>
    <property type="molecule type" value="Genomic_DNA"/>
</dbReference>
<dbReference type="Proteomes" id="UP000202485">
    <property type="component" value="Unassembled WGS sequence"/>
</dbReference>
<comment type="caution">
    <text evidence="3">Lacks conserved residue(s) required for the propagation of feature annotation.</text>
</comment>
<protein>
    <recommendedName>
        <fullName evidence="3 4">Single-stranded DNA-binding protein</fullName>
        <shortName evidence="3">SSB</shortName>
    </recommendedName>
</protein>
<evidence type="ECO:0000313" key="7">
    <source>
        <dbReference type="Proteomes" id="UP000202485"/>
    </source>
</evidence>
<proteinExistence type="inferred from homology"/>
<evidence type="ECO:0000256" key="4">
    <source>
        <dbReference type="RuleBase" id="RU000524"/>
    </source>
</evidence>
<dbReference type="GO" id="GO:0006260">
    <property type="term" value="P:DNA replication"/>
    <property type="evidence" value="ECO:0007669"/>
    <property type="project" value="UniProtKB-UniRule"/>
</dbReference>
<keyword evidence="7" id="KW-1185">Reference proteome</keyword>
<sequence length="143" mass="16316">MSSSNKAILIGNLGAKPEVKIFENGESICRFSLATNSSWKDKKTNTWREQTQWHQIVLRDEYLVDLAKRRLTKGTKVYVEGAIETRTWENLEGQTVHTVEIVLRKFRGEMKVLSGGIHQSDLVSGWPKPADSPMRNLDDDIPF</sequence>
<reference evidence="7" key="1">
    <citation type="submission" date="2017-05" db="EMBL/GenBank/DDBJ databases">
        <authorList>
            <person name="Rodrigo-Torres L."/>
            <person name="Arahal R. D."/>
            <person name="Lucena T."/>
        </authorList>
    </citation>
    <scope>NUCLEOTIDE SEQUENCE [LARGE SCALE GENOMIC DNA]</scope>
    <source>
        <strain evidence="7">CECT 8715</strain>
    </source>
</reference>
<dbReference type="NCBIfam" id="TIGR00621">
    <property type="entry name" value="ssb"/>
    <property type="match status" value="1"/>
</dbReference>
<dbReference type="GO" id="GO:0006281">
    <property type="term" value="P:DNA repair"/>
    <property type="evidence" value="ECO:0007669"/>
    <property type="project" value="UniProtKB-UniRule"/>
</dbReference>
<dbReference type="GO" id="GO:0009295">
    <property type="term" value="C:nucleoid"/>
    <property type="evidence" value="ECO:0007669"/>
    <property type="project" value="TreeGrafter"/>
</dbReference>
<keyword evidence="3" id="KW-0227">DNA damage</keyword>
<dbReference type="PANTHER" id="PTHR10302:SF0">
    <property type="entry name" value="SINGLE-STRANDED DNA-BINDING PROTEIN, MITOCHONDRIAL"/>
    <property type="match status" value="1"/>
</dbReference>
<name>A0A238KM41_9RHOB</name>
<keyword evidence="1 3" id="KW-0238">DNA-binding</keyword>
<dbReference type="PANTHER" id="PTHR10302">
    <property type="entry name" value="SINGLE-STRANDED DNA-BINDING PROTEIN"/>
    <property type="match status" value="1"/>
</dbReference>
<gene>
    <name evidence="6" type="primary">ssb_2</name>
    <name evidence="6" type="ORF">RUA8715_02289</name>
</gene>
<evidence type="ECO:0000256" key="1">
    <source>
        <dbReference type="ARBA" id="ARBA00023125"/>
    </source>
</evidence>
<evidence type="ECO:0000256" key="3">
    <source>
        <dbReference type="HAMAP-Rule" id="MF_00984"/>
    </source>
</evidence>
<dbReference type="GO" id="GO:0006310">
    <property type="term" value="P:DNA recombination"/>
    <property type="evidence" value="ECO:0007669"/>
    <property type="project" value="UniProtKB-UniRule"/>
</dbReference>
<feature type="short sequence motif" description="Important for interaction with partner proteins" evidence="3">
    <location>
        <begin position="138"/>
        <end position="143"/>
    </location>
</feature>
<dbReference type="CDD" id="cd04496">
    <property type="entry name" value="SSB_OBF"/>
    <property type="match status" value="1"/>
</dbReference>
<evidence type="ECO:0000256" key="2">
    <source>
        <dbReference type="ARBA" id="ARBA00023172"/>
    </source>
</evidence>
<dbReference type="InterPro" id="IPR012340">
    <property type="entry name" value="NA-bd_OB-fold"/>
</dbReference>
<dbReference type="InterPro" id="IPR011344">
    <property type="entry name" value="ssDNA-bd"/>
</dbReference>
<accession>A0A238KM41</accession>
<dbReference type="InterPro" id="IPR000424">
    <property type="entry name" value="Primosome_PriB/ssb"/>
</dbReference>
<feature type="region of interest" description="Disordered" evidence="5">
    <location>
        <begin position="124"/>
        <end position="143"/>
    </location>
</feature>
<dbReference type="SUPFAM" id="SSF50249">
    <property type="entry name" value="Nucleic acid-binding proteins"/>
    <property type="match status" value="1"/>
</dbReference>
<dbReference type="AlphaFoldDB" id="A0A238KM41"/>
<dbReference type="GO" id="GO:0003697">
    <property type="term" value="F:single-stranded DNA binding"/>
    <property type="evidence" value="ECO:0007669"/>
    <property type="project" value="UniProtKB-UniRule"/>
</dbReference>